<feature type="transmembrane region" description="Helical" evidence="1">
    <location>
        <begin position="193"/>
        <end position="212"/>
    </location>
</feature>
<name>A0A7C4Q546_9CHLR</name>
<feature type="transmembrane region" description="Helical" evidence="1">
    <location>
        <begin position="498"/>
        <end position="521"/>
    </location>
</feature>
<evidence type="ECO:0008006" key="3">
    <source>
        <dbReference type="Google" id="ProtNLM"/>
    </source>
</evidence>
<keyword evidence="1" id="KW-1133">Transmembrane helix</keyword>
<reference evidence="2" key="1">
    <citation type="journal article" date="2020" name="mSystems">
        <title>Genome- and Community-Level Interaction Insights into Carbon Utilization and Element Cycling Functions of Hydrothermarchaeota in Hydrothermal Sediment.</title>
        <authorList>
            <person name="Zhou Z."/>
            <person name="Liu Y."/>
            <person name="Xu W."/>
            <person name="Pan J."/>
            <person name="Luo Z.H."/>
            <person name="Li M."/>
        </authorList>
    </citation>
    <scope>NUCLEOTIDE SEQUENCE [LARGE SCALE GENOMIC DNA]</scope>
    <source>
        <strain evidence="2">SpSt-556</strain>
    </source>
</reference>
<protein>
    <recommendedName>
        <fullName evidence="3">Glycosyltransferase RgtA/B/C/D-like domain-containing protein</fullName>
    </recommendedName>
</protein>
<dbReference type="EMBL" id="DSXR01000122">
    <property type="protein sequence ID" value="HGS88329.1"/>
    <property type="molecule type" value="Genomic_DNA"/>
</dbReference>
<feature type="transmembrane region" description="Helical" evidence="1">
    <location>
        <begin position="455"/>
        <end position="478"/>
    </location>
</feature>
<dbReference type="AlphaFoldDB" id="A0A7C4Q546"/>
<comment type="caution">
    <text evidence="2">The sequence shown here is derived from an EMBL/GenBank/DDBJ whole genome shotgun (WGS) entry which is preliminary data.</text>
</comment>
<keyword evidence="1" id="KW-0472">Membrane</keyword>
<evidence type="ECO:0000256" key="1">
    <source>
        <dbReference type="SAM" id="Phobius"/>
    </source>
</evidence>
<evidence type="ECO:0000313" key="2">
    <source>
        <dbReference type="EMBL" id="HGS88329.1"/>
    </source>
</evidence>
<feature type="transmembrane region" description="Helical" evidence="1">
    <location>
        <begin position="110"/>
        <end position="129"/>
    </location>
</feature>
<feature type="transmembrane region" description="Helical" evidence="1">
    <location>
        <begin position="527"/>
        <end position="546"/>
    </location>
</feature>
<feature type="transmembrane region" description="Helical" evidence="1">
    <location>
        <begin position="275"/>
        <end position="295"/>
    </location>
</feature>
<feature type="transmembrane region" description="Helical" evidence="1">
    <location>
        <begin position="39"/>
        <end position="58"/>
    </location>
</feature>
<feature type="transmembrane region" description="Helical" evidence="1">
    <location>
        <begin position="250"/>
        <end position="268"/>
    </location>
</feature>
<feature type="transmembrane region" description="Helical" evidence="1">
    <location>
        <begin position="558"/>
        <end position="582"/>
    </location>
</feature>
<sequence>MRRVWAGFIFTAGLILLGVAVLAEQIGLDNDPGWGTGRYALFAGGIVLVVCAALVYRAERVLLHLKRLEALVLGWLTGLKASPLYRAVCRFTTGLYRLPAFNTHERRRRFALTVAILFSLAAVMGYATAGTFTRWFSYPHTYYDRLAEAFRHGQLALLEQPDESLRSILDPYPYENRQDARYLWDISYYKGRFYLYWGPTPALVLAAVKSVVNRVIEDQVLAIGFLLGIAGLLPWIAYRLWQVVPSPLRAGYLLVFLPAISLNLYLLWPTGRPGVYEAAVLGGQFFLLVGVAALLEAVIKPKPAVGWYLAAGAALGLAIGSRMTLLVSAFWLVVLVLWLNRVRFGGRMSSFLTASAAFALPILFSIGLLMAYNTARFGNPLESGLSYQLGIPGYPPQRSGVFSTRYLLPNLYHYLLRPPIWQAEFPFVFVPFIPETRWPSFIRLPEHYIAHESQAGWLSVFPLLVILPGGIVLLWRWLRPCLSRSGLTAAAKGGSLPLEGWLLLALLGSGLAQTFILLLYFFPSMRFQIEIVPLLSLSAWLTLLWLQAELRSRRWLRPLLTAVMVALACYGLAVGLLGGFAAGEQLFEEHNPILFNRLSGWFHLIFGR</sequence>
<gene>
    <name evidence="2" type="ORF">ENT17_12050</name>
</gene>
<organism evidence="2">
    <name type="scientific">Bellilinea caldifistulae</name>
    <dbReference type="NCBI Taxonomy" id="360411"/>
    <lineage>
        <taxon>Bacteria</taxon>
        <taxon>Bacillati</taxon>
        <taxon>Chloroflexota</taxon>
        <taxon>Anaerolineae</taxon>
        <taxon>Anaerolineales</taxon>
        <taxon>Anaerolineaceae</taxon>
        <taxon>Bellilinea</taxon>
    </lineage>
</organism>
<proteinExistence type="predicted"/>
<feature type="transmembrane region" description="Helical" evidence="1">
    <location>
        <begin position="307"/>
        <end position="339"/>
    </location>
</feature>
<feature type="transmembrane region" description="Helical" evidence="1">
    <location>
        <begin position="351"/>
        <end position="372"/>
    </location>
</feature>
<accession>A0A7C4Q546</accession>
<keyword evidence="1" id="KW-0812">Transmembrane</keyword>
<feature type="transmembrane region" description="Helical" evidence="1">
    <location>
        <begin position="219"/>
        <end position="238"/>
    </location>
</feature>